<protein>
    <submittedName>
        <fullName evidence="2">Uncharacterized protein</fullName>
    </submittedName>
</protein>
<keyword evidence="1" id="KW-0812">Transmembrane</keyword>
<keyword evidence="1" id="KW-0472">Membrane</keyword>
<reference evidence="2 3" key="1">
    <citation type="submission" date="2024-03" db="EMBL/GenBank/DDBJ databases">
        <title>The Acrasis kona genome and developmental transcriptomes reveal deep origins of eukaryotic multicellular pathways.</title>
        <authorList>
            <person name="Sheikh S."/>
            <person name="Fu C.-J."/>
            <person name="Brown M.W."/>
            <person name="Baldauf S.L."/>
        </authorList>
    </citation>
    <scope>NUCLEOTIDE SEQUENCE [LARGE SCALE GENOMIC DNA]</scope>
    <source>
        <strain evidence="2 3">ATCC MYA-3509</strain>
    </source>
</reference>
<proteinExistence type="predicted"/>
<keyword evidence="1" id="KW-1133">Transmembrane helix</keyword>
<dbReference type="AlphaFoldDB" id="A0AAW2Z962"/>
<keyword evidence="3" id="KW-1185">Reference proteome</keyword>
<dbReference type="EMBL" id="JAOPGA020001171">
    <property type="protein sequence ID" value="KAL0485839.1"/>
    <property type="molecule type" value="Genomic_DNA"/>
</dbReference>
<evidence type="ECO:0000256" key="1">
    <source>
        <dbReference type="SAM" id="Phobius"/>
    </source>
</evidence>
<name>A0AAW2Z962_9EUKA</name>
<evidence type="ECO:0000313" key="2">
    <source>
        <dbReference type="EMBL" id="KAL0485839.1"/>
    </source>
</evidence>
<accession>A0AAW2Z962</accession>
<feature type="transmembrane region" description="Helical" evidence="1">
    <location>
        <begin position="12"/>
        <end position="34"/>
    </location>
</feature>
<organism evidence="2 3">
    <name type="scientific">Acrasis kona</name>
    <dbReference type="NCBI Taxonomy" id="1008807"/>
    <lineage>
        <taxon>Eukaryota</taxon>
        <taxon>Discoba</taxon>
        <taxon>Heterolobosea</taxon>
        <taxon>Tetramitia</taxon>
        <taxon>Eutetramitia</taxon>
        <taxon>Acrasidae</taxon>
        <taxon>Acrasis</taxon>
    </lineage>
</organism>
<comment type="caution">
    <text evidence="2">The sequence shown here is derived from an EMBL/GenBank/DDBJ whole genome shotgun (WGS) entry which is preliminary data.</text>
</comment>
<dbReference type="Proteomes" id="UP001431209">
    <property type="component" value="Unassembled WGS sequence"/>
</dbReference>
<evidence type="ECO:0000313" key="3">
    <source>
        <dbReference type="Proteomes" id="UP001431209"/>
    </source>
</evidence>
<gene>
    <name evidence="2" type="ORF">AKO1_004099</name>
</gene>
<sequence>MAVSVRLGHVAQFCIILAVFVLGMVLVFLLILVYVKITTLGLIANSLVAMDMLSTIRDLVVQMLHARNLVGVIVNRDT</sequence>